<keyword evidence="3" id="KW-1185">Reference proteome</keyword>
<evidence type="ECO:0008006" key="4">
    <source>
        <dbReference type="Google" id="ProtNLM"/>
    </source>
</evidence>
<name>A0A0L6U8L6_9BASI</name>
<comment type="caution">
    <text evidence="2">The sequence shown here is derived from an EMBL/GenBank/DDBJ whole genome shotgun (WGS) entry which is preliminary data.</text>
</comment>
<dbReference type="VEuPathDB" id="FungiDB:VP01_872g3"/>
<feature type="non-terminal residue" evidence="2">
    <location>
        <position position="1"/>
    </location>
</feature>
<feature type="compositionally biased region" description="Polar residues" evidence="1">
    <location>
        <begin position="19"/>
        <end position="38"/>
    </location>
</feature>
<dbReference type="OrthoDB" id="2379842at2759"/>
<evidence type="ECO:0000256" key="1">
    <source>
        <dbReference type="SAM" id="MobiDB-lite"/>
    </source>
</evidence>
<reference evidence="2 3" key="1">
    <citation type="submission" date="2015-08" db="EMBL/GenBank/DDBJ databases">
        <title>Next Generation Sequencing and Analysis of the Genome of Puccinia sorghi L Schw, the Causal Agent of Maize Common Rust.</title>
        <authorList>
            <person name="Rochi L."/>
            <person name="Burguener G."/>
            <person name="Darino M."/>
            <person name="Turjanski A."/>
            <person name="Kreff E."/>
            <person name="Dieguez M.J."/>
            <person name="Sacco F."/>
        </authorList>
    </citation>
    <scope>NUCLEOTIDE SEQUENCE [LARGE SCALE GENOMIC DNA]</scope>
    <source>
        <strain evidence="2 3">RO10H11247</strain>
    </source>
</reference>
<organism evidence="2 3">
    <name type="scientific">Puccinia sorghi</name>
    <dbReference type="NCBI Taxonomy" id="27349"/>
    <lineage>
        <taxon>Eukaryota</taxon>
        <taxon>Fungi</taxon>
        <taxon>Dikarya</taxon>
        <taxon>Basidiomycota</taxon>
        <taxon>Pucciniomycotina</taxon>
        <taxon>Pucciniomycetes</taxon>
        <taxon>Pucciniales</taxon>
        <taxon>Pucciniaceae</taxon>
        <taxon>Puccinia</taxon>
    </lineage>
</organism>
<sequence length="134" mass="15245">VRVLIFEIQFAAGEIRSSTSTSQPTQYKKNIDDNTVSPQGHPKPKEAPHLLSELLDKLQNFVEKIYDVRPDGHCGFRDAAFCLWGQEQACMEIRNKKVKIHEEVYLKEGTFIDIQYSLLCILATSSGPCCYSYD</sequence>
<dbReference type="EMBL" id="LAVV01014304">
    <property type="protein sequence ID" value="KNZ44884.1"/>
    <property type="molecule type" value="Genomic_DNA"/>
</dbReference>
<evidence type="ECO:0000313" key="3">
    <source>
        <dbReference type="Proteomes" id="UP000037035"/>
    </source>
</evidence>
<proteinExistence type="predicted"/>
<accession>A0A0L6U8L6</accession>
<dbReference type="AlphaFoldDB" id="A0A0L6U8L6"/>
<gene>
    <name evidence="2" type="ORF">VP01_872g3</name>
</gene>
<evidence type="ECO:0000313" key="2">
    <source>
        <dbReference type="EMBL" id="KNZ44884.1"/>
    </source>
</evidence>
<protein>
    <recommendedName>
        <fullName evidence="4">OTU domain-containing protein</fullName>
    </recommendedName>
</protein>
<dbReference type="Proteomes" id="UP000037035">
    <property type="component" value="Unassembled WGS sequence"/>
</dbReference>
<feature type="region of interest" description="Disordered" evidence="1">
    <location>
        <begin position="19"/>
        <end position="45"/>
    </location>
</feature>